<dbReference type="SUPFAM" id="SSF53850">
    <property type="entry name" value="Periplasmic binding protein-like II"/>
    <property type="match status" value="1"/>
</dbReference>
<keyword evidence="2" id="KW-0813">Transport</keyword>
<proteinExistence type="inferred from homology"/>
<name>A0ABZ2URT5_9CYAN</name>
<keyword evidence="3" id="KW-0732">Signal</keyword>
<protein>
    <submittedName>
        <fullName evidence="4">Sugar ABC transporter substrate-binding protein</fullName>
    </submittedName>
</protein>
<sequence length="434" mass="47913">MSRYRQYFNIPLLCSLFLISLILVSCFSGTKNNNTLNIWVHAGQEAERKTISAQAQRYNQSKPEIKVKLTFIPEGSYNSQVQAAALSNDLPDILEFDGPFVYNYVWQQNLIPIDEIISPEVKADLLPSIIAQGTYGNKLYSVGTFDSGLGIYGNRQQLETAGIRIPENNQDAWKVKEFNQALAKLAKQDPNQDGQVLDLKLNYGGEWFTYGFSPIIHSAGGTLLKQKGNSLQANSAINSRKSIKAINNLQTWIEKNYVDSNLDDAAFTSGRVALSWVGHWAYDGYKKALGNDLVLLPLPNFGQGSKTGQGSWNWGITANCKNPKAAVKFLEFLLQPQEILAMTNANGAVPATKSAIAQSPLYQEGAPLRLFAEQLLNSQTVPRPQTPGYAVVTSAFQQAVNNIIDGMEVKKALTQAAITIDIDIEDNQGYPQIW</sequence>
<organism evidence="4 5">
    <name type="scientific">Okeanomitos corallinicola TIOX110</name>
    <dbReference type="NCBI Taxonomy" id="3133117"/>
    <lineage>
        <taxon>Bacteria</taxon>
        <taxon>Bacillati</taxon>
        <taxon>Cyanobacteriota</taxon>
        <taxon>Cyanophyceae</taxon>
        <taxon>Nostocales</taxon>
        <taxon>Aphanizomenonaceae</taxon>
        <taxon>Okeanomitos</taxon>
    </lineage>
</organism>
<dbReference type="PANTHER" id="PTHR30061">
    <property type="entry name" value="MALTOSE-BINDING PERIPLASMIC PROTEIN"/>
    <property type="match status" value="1"/>
</dbReference>
<evidence type="ECO:0000256" key="1">
    <source>
        <dbReference type="ARBA" id="ARBA00008520"/>
    </source>
</evidence>
<dbReference type="Proteomes" id="UP001483337">
    <property type="component" value="Chromosome"/>
</dbReference>
<dbReference type="RefSeq" id="WP_353929175.1">
    <property type="nucleotide sequence ID" value="NZ_CP150886.1"/>
</dbReference>
<reference evidence="4 5" key="1">
    <citation type="submission" date="2024-04" db="EMBL/GenBank/DDBJ databases">
        <title>Okeanomitos corallinicola gen. &amp; sp. nov. (Nostocales, Cyanobacteria), a new toxic marine heterocyst-forming cyanobacterium from a coral reef.</title>
        <authorList>
            <person name="Li H."/>
            <person name="Li R."/>
            <person name="Kang J."/>
            <person name="Hii K.S."/>
            <person name="Mohamed H.F."/>
            <person name="Xu X."/>
            <person name="Luo Z."/>
        </authorList>
    </citation>
    <scope>NUCLEOTIDE SEQUENCE [LARGE SCALE GENOMIC DNA]</scope>
    <source>
        <strain evidence="4 5">TIOX110</strain>
    </source>
</reference>
<dbReference type="EMBL" id="CP150886">
    <property type="protein sequence ID" value="WZB86260.1"/>
    <property type="molecule type" value="Genomic_DNA"/>
</dbReference>
<evidence type="ECO:0000313" key="4">
    <source>
        <dbReference type="EMBL" id="WZB86260.1"/>
    </source>
</evidence>
<keyword evidence="5" id="KW-1185">Reference proteome</keyword>
<accession>A0ABZ2URT5</accession>
<dbReference type="Gene3D" id="3.40.190.10">
    <property type="entry name" value="Periplasmic binding protein-like II"/>
    <property type="match status" value="1"/>
</dbReference>
<evidence type="ECO:0000313" key="5">
    <source>
        <dbReference type="Proteomes" id="UP001483337"/>
    </source>
</evidence>
<evidence type="ECO:0000256" key="3">
    <source>
        <dbReference type="ARBA" id="ARBA00022729"/>
    </source>
</evidence>
<comment type="similarity">
    <text evidence="1">Belongs to the bacterial solute-binding protein 1 family.</text>
</comment>
<dbReference type="InterPro" id="IPR006059">
    <property type="entry name" value="SBP"/>
</dbReference>
<dbReference type="PANTHER" id="PTHR30061:SF50">
    <property type="entry name" value="MALTOSE_MALTODEXTRIN-BINDING PERIPLASMIC PROTEIN"/>
    <property type="match status" value="1"/>
</dbReference>
<dbReference type="CDD" id="cd13585">
    <property type="entry name" value="PBP2_TMBP_like"/>
    <property type="match status" value="1"/>
</dbReference>
<evidence type="ECO:0000256" key="2">
    <source>
        <dbReference type="ARBA" id="ARBA00022448"/>
    </source>
</evidence>
<gene>
    <name evidence="4" type="ORF">WJM97_12670</name>
</gene>
<dbReference type="Pfam" id="PF01547">
    <property type="entry name" value="SBP_bac_1"/>
    <property type="match status" value="1"/>
</dbReference>
<dbReference type="PROSITE" id="PS51257">
    <property type="entry name" value="PROKAR_LIPOPROTEIN"/>
    <property type="match status" value="1"/>
</dbReference>